<dbReference type="EMBL" id="MN739794">
    <property type="protein sequence ID" value="QHT26506.1"/>
    <property type="molecule type" value="Genomic_DNA"/>
</dbReference>
<proteinExistence type="predicted"/>
<name>A0A6C0EBJ0_9ZZZZ</name>
<reference evidence="1" key="1">
    <citation type="journal article" date="2020" name="Nature">
        <title>Giant virus diversity and host interactions through global metagenomics.</title>
        <authorList>
            <person name="Schulz F."/>
            <person name="Roux S."/>
            <person name="Paez-Espino D."/>
            <person name="Jungbluth S."/>
            <person name="Walsh D.A."/>
            <person name="Denef V.J."/>
            <person name="McMahon K.D."/>
            <person name="Konstantinidis K.T."/>
            <person name="Eloe-Fadrosh E.A."/>
            <person name="Kyrpides N.C."/>
            <person name="Woyke T."/>
        </authorList>
    </citation>
    <scope>NUCLEOTIDE SEQUENCE</scope>
    <source>
        <strain evidence="1">GVMAG-M-3300023179-27</strain>
    </source>
</reference>
<dbReference type="AlphaFoldDB" id="A0A6C0EBJ0"/>
<evidence type="ECO:0000313" key="1">
    <source>
        <dbReference type="EMBL" id="QHT26506.1"/>
    </source>
</evidence>
<protein>
    <submittedName>
        <fullName evidence="1">Uncharacterized protein</fullName>
    </submittedName>
</protein>
<sequence>MAEDTSIYRSICDSIESSEQHMRIIYVAIGSKANFDESTSADFNQQYPTTLYKFKRDHSDANIHLILIDPELEDPPKCTPMITNEKVYCVRKNIEHHEILELISNLIVISIKDNSLFIIDAFIGLHMDSIARQFDDAIKEHLDHIIIGMGCRDKHGCFPKLNDRIYHFVYSINNNRVKVFNPYYNLINRIPFEESTNSLIEHQKLFVLEHLIHNIKIDDLAELRKVVIDNGIPSFDTLRSKLSDIISVWNLPTNAELIISKIMSQPDIYKWTNIINEILNIDKSNNK</sequence>
<organism evidence="1">
    <name type="scientific">viral metagenome</name>
    <dbReference type="NCBI Taxonomy" id="1070528"/>
    <lineage>
        <taxon>unclassified sequences</taxon>
        <taxon>metagenomes</taxon>
        <taxon>organismal metagenomes</taxon>
    </lineage>
</organism>
<accession>A0A6C0EBJ0</accession>